<evidence type="ECO:0000313" key="1">
    <source>
        <dbReference type="EMBL" id="GMH06170.1"/>
    </source>
</evidence>
<dbReference type="Proteomes" id="UP001279734">
    <property type="component" value="Unassembled WGS sequence"/>
</dbReference>
<accession>A0AAD3S807</accession>
<proteinExistence type="predicted"/>
<dbReference type="AlphaFoldDB" id="A0AAD3S807"/>
<protein>
    <submittedName>
        <fullName evidence="1">Uncharacterized protein</fullName>
    </submittedName>
</protein>
<sequence length="93" mass="10183">MSWYKAEPAAVFAFATAMDVLDVLPAYVANPVVILVYYNGFAAVAQRLRGVFYCCAAVRQFVADRAVVDCWRGGIVQGPLTRCCKEAGLMRSL</sequence>
<dbReference type="EMBL" id="BSYO01000006">
    <property type="protein sequence ID" value="GMH06170.1"/>
    <property type="molecule type" value="Genomic_DNA"/>
</dbReference>
<evidence type="ECO:0000313" key="2">
    <source>
        <dbReference type="Proteomes" id="UP001279734"/>
    </source>
</evidence>
<comment type="caution">
    <text evidence="1">The sequence shown here is derived from an EMBL/GenBank/DDBJ whole genome shotgun (WGS) entry which is preliminary data.</text>
</comment>
<gene>
    <name evidence="1" type="ORF">Nepgr_008010</name>
</gene>
<name>A0AAD3S807_NEPGR</name>
<keyword evidence="2" id="KW-1185">Reference proteome</keyword>
<organism evidence="1 2">
    <name type="scientific">Nepenthes gracilis</name>
    <name type="common">Slender pitcher plant</name>
    <dbReference type="NCBI Taxonomy" id="150966"/>
    <lineage>
        <taxon>Eukaryota</taxon>
        <taxon>Viridiplantae</taxon>
        <taxon>Streptophyta</taxon>
        <taxon>Embryophyta</taxon>
        <taxon>Tracheophyta</taxon>
        <taxon>Spermatophyta</taxon>
        <taxon>Magnoliopsida</taxon>
        <taxon>eudicotyledons</taxon>
        <taxon>Gunneridae</taxon>
        <taxon>Pentapetalae</taxon>
        <taxon>Caryophyllales</taxon>
        <taxon>Nepenthaceae</taxon>
        <taxon>Nepenthes</taxon>
    </lineage>
</organism>
<reference evidence="1" key="1">
    <citation type="submission" date="2023-05" db="EMBL/GenBank/DDBJ databases">
        <title>Nepenthes gracilis genome sequencing.</title>
        <authorList>
            <person name="Fukushima K."/>
        </authorList>
    </citation>
    <scope>NUCLEOTIDE SEQUENCE</scope>
    <source>
        <strain evidence="1">SING2019-196</strain>
    </source>
</reference>